<evidence type="ECO:0000313" key="3">
    <source>
        <dbReference type="Proteomes" id="UP001470230"/>
    </source>
</evidence>
<feature type="transmembrane region" description="Helical" evidence="1">
    <location>
        <begin position="39"/>
        <end position="57"/>
    </location>
</feature>
<reference evidence="2 3" key="1">
    <citation type="submission" date="2024-04" db="EMBL/GenBank/DDBJ databases">
        <title>Tritrichomonas musculus Genome.</title>
        <authorList>
            <person name="Alves-Ferreira E."/>
            <person name="Grigg M."/>
            <person name="Lorenzi H."/>
            <person name="Galac M."/>
        </authorList>
    </citation>
    <scope>NUCLEOTIDE SEQUENCE [LARGE SCALE GENOMIC DNA]</scope>
    <source>
        <strain evidence="2 3">EAF2021</strain>
    </source>
</reference>
<keyword evidence="3" id="KW-1185">Reference proteome</keyword>
<proteinExistence type="predicted"/>
<accession>A0ABR2JM52</accession>
<dbReference type="EMBL" id="JAPFFF010000011">
    <property type="protein sequence ID" value="KAK8878621.1"/>
    <property type="molecule type" value="Genomic_DNA"/>
</dbReference>
<evidence type="ECO:0008006" key="4">
    <source>
        <dbReference type="Google" id="ProtNLM"/>
    </source>
</evidence>
<comment type="caution">
    <text evidence="2">The sequence shown here is derived from an EMBL/GenBank/DDBJ whole genome shotgun (WGS) entry which is preliminary data.</text>
</comment>
<organism evidence="2 3">
    <name type="scientific">Tritrichomonas musculus</name>
    <dbReference type="NCBI Taxonomy" id="1915356"/>
    <lineage>
        <taxon>Eukaryota</taxon>
        <taxon>Metamonada</taxon>
        <taxon>Parabasalia</taxon>
        <taxon>Tritrichomonadida</taxon>
        <taxon>Tritrichomonadidae</taxon>
        <taxon>Tritrichomonas</taxon>
    </lineage>
</organism>
<evidence type="ECO:0000256" key="1">
    <source>
        <dbReference type="SAM" id="Phobius"/>
    </source>
</evidence>
<protein>
    <recommendedName>
        <fullName evidence="4">Transmembrane protein</fullName>
    </recommendedName>
</protein>
<keyword evidence="1" id="KW-0472">Membrane</keyword>
<feature type="transmembrane region" description="Helical" evidence="1">
    <location>
        <begin position="7"/>
        <end position="27"/>
    </location>
</feature>
<evidence type="ECO:0000313" key="2">
    <source>
        <dbReference type="EMBL" id="KAK8878621.1"/>
    </source>
</evidence>
<gene>
    <name evidence="2" type="ORF">M9Y10_005401</name>
</gene>
<name>A0ABR2JM52_9EUKA</name>
<feature type="transmembrane region" description="Helical" evidence="1">
    <location>
        <begin position="163"/>
        <end position="183"/>
    </location>
</feature>
<feature type="transmembrane region" description="Helical" evidence="1">
    <location>
        <begin position="69"/>
        <end position="88"/>
    </location>
</feature>
<sequence>MGFSIYANIWIFLHVATVLSFFSSIILSFKNPFHLKDTYIVGTILHLYIAFLDLRVPSSIRNQPFSNRLLLDYSVHIVGCNILFFFLSGPSFSWTMVLGLTSFYQVLNFLVGQILPNHRGNWLLEKCQVLHQKLTNPPLAKVLLATLEIMSLMPSIAPGLSKGNIFFIFIAYLFWHVLYRYAVDNDHKQIWTQFRQKIATLAYKLPTFLCNIIMNILNSFERLGAVGCQIYTVKSN</sequence>
<dbReference type="Proteomes" id="UP001470230">
    <property type="component" value="Unassembled WGS sequence"/>
</dbReference>
<keyword evidence="1" id="KW-1133">Transmembrane helix</keyword>
<keyword evidence="1" id="KW-0812">Transmembrane</keyword>